<reference evidence="3 4" key="1">
    <citation type="journal article" date="2016" name="MBio">
        <title>Lateral Gene Transfer in a Heavy Metal-Contaminated-Groundwater Microbial Community.</title>
        <authorList>
            <person name="Hemme C.L."/>
            <person name="Green S.J."/>
            <person name="Rishishwar L."/>
            <person name="Prakash O."/>
            <person name="Pettenato A."/>
            <person name="Chakraborty R."/>
            <person name="Deutschbauer A.M."/>
            <person name="Van Nostrand J.D."/>
            <person name="Wu L."/>
            <person name="He Z."/>
            <person name="Jordan I.K."/>
            <person name="Hazen T.C."/>
            <person name="Arkin A.P."/>
            <person name="Kostka J.E."/>
            <person name="Zhou J."/>
        </authorList>
    </citation>
    <scope>NUCLEOTIDE SEQUENCE [LARGE SCALE GENOMIC DNA]</scope>
    <source>
        <strain evidence="3 4">FW104-T7</strain>
    </source>
</reference>
<dbReference type="Proteomes" id="UP000076131">
    <property type="component" value="Unassembled WGS sequence"/>
</dbReference>
<dbReference type="EMBL" id="LVJS01000048">
    <property type="protein sequence ID" value="KZC23270.1"/>
    <property type="molecule type" value="Genomic_DNA"/>
</dbReference>
<dbReference type="AlphaFoldDB" id="A0A154QG53"/>
<protein>
    <recommendedName>
        <fullName evidence="2">Ysc84 actin-binding domain-containing protein</fullName>
    </recommendedName>
</protein>
<keyword evidence="4" id="KW-1185">Reference proteome</keyword>
<dbReference type="RefSeq" id="WP_063107793.1">
    <property type="nucleotide sequence ID" value="NZ_LVJS01000048.1"/>
</dbReference>
<dbReference type="InterPro" id="IPR051702">
    <property type="entry name" value="SH3_domain_YSC84-like"/>
</dbReference>
<dbReference type="STRING" id="416169.RHOFW104T7_14635"/>
<evidence type="ECO:0000313" key="3">
    <source>
        <dbReference type="EMBL" id="KZC23270.1"/>
    </source>
</evidence>
<organism evidence="3 4">
    <name type="scientific">Rhodanobacter thiooxydans</name>
    <dbReference type="NCBI Taxonomy" id="416169"/>
    <lineage>
        <taxon>Bacteria</taxon>
        <taxon>Pseudomonadati</taxon>
        <taxon>Pseudomonadota</taxon>
        <taxon>Gammaproteobacteria</taxon>
        <taxon>Lysobacterales</taxon>
        <taxon>Rhodanobacteraceae</taxon>
        <taxon>Rhodanobacter</taxon>
    </lineage>
</organism>
<feature type="chain" id="PRO_5007599823" description="Ysc84 actin-binding domain-containing protein" evidence="1">
    <location>
        <begin position="26"/>
        <end position="229"/>
    </location>
</feature>
<name>A0A154QG53_9GAMM</name>
<sequence>MLKTPLQRLLLAALALCLPSMAVHAEDPPLVRATNAVRVMNDIMQAPDKAIPKDLLQNARAIAVIPDMIKAGFIFGGRRGEGLISVKSPNGTWSNPSFITMTGGSVGFQAGVSSTDVILVFRTQRGVDSIVNGKFTLGADASAAAGPVGRTASASTDAQMKAEIYSYSRSRGLFAGVALDGSALRIDYDANAAVYGAGITPRRIFEGGVSNVPAPVVDFRDRLEEYTSR</sequence>
<keyword evidence="1" id="KW-0732">Signal</keyword>
<accession>A0A154QG53</accession>
<proteinExistence type="predicted"/>
<evidence type="ECO:0000256" key="1">
    <source>
        <dbReference type="SAM" id="SignalP"/>
    </source>
</evidence>
<dbReference type="InterPro" id="IPR007461">
    <property type="entry name" value="Ysc84_actin-binding"/>
</dbReference>
<feature type="domain" description="Ysc84 actin-binding" evidence="2">
    <location>
        <begin position="102"/>
        <end position="224"/>
    </location>
</feature>
<dbReference type="GO" id="GO:0035091">
    <property type="term" value="F:phosphatidylinositol binding"/>
    <property type="evidence" value="ECO:0007669"/>
    <property type="project" value="TreeGrafter"/>
</dbReference>
<dbReference type="CDD" id="cd11524">
    <property type="entry name" value="SYLF"/>
    <property type="match status" value="1"/>
</dbReference>
<evidence type="ECO:0000259" key="2">
    <source>
        <dbReference type="Pfam" id="PF04366"/>
    </source>
</evidence>
<gene>
    <name evidence="3" type="ORF">RHOFW104T7_14635</name>
</gene>
<dbReference type="Pfam" id="PF04366">
    <property type="entry name" value="Ysc84"/>
    <property type="match status" value="1"/>
</dbReference>
<comment type="caution">
    <text evidence="3">The sequence shown here is derived from an EMBL/GenBank/DDBJ whole genome shotgun (WGS) entry which is preliminary data.</text>
</comment>
<dbReference type="eggNOG" id="COG2930">
    <property type="taxonomic scope" value="Bacteria"/>
</dbReference>
<feature type="signal peptide" evidence="1">
    <location>
        <begin position="1"/>
        <end position="25"/>
    </location>
</feature>
<evidence type="ECO:0000313" key="4">
    <source>
        <dbReference type="Proteomes" id="UP000076131"/>
    </source>
</evidence>
<dbReference type="PANTHER" id="PTHR15629:SF2">
    <property type="entry name" value="SH3 DOMAIN-CONTAINING YSC84-LIKE PROTEIN 1"/>
    <property type="match status" value="1"/>
</dbReference>
<dbReference type="PANTHER" id="PTHR15629">
    <property type="entry name" value="SH3YL1 PROTEIN"/>
    <property type="match status" value="1"/>
</dbReference>